<proteinExistence type="predicted"/>
<gene>
    <name evidence="5" type="ORF">CAPTEDRAFT_177367</name>
</gene>
<evidence type="ECO:0000313" key="7">
    <source>
        <dbReference type="Proteomes" id="UP000014760"/>
    </source>
</evidence>
<dbReference type="FunCoup" id="R7U107">
    <property type="interactions" value="2472"/>
</dbReference>
<dbReference type="Pfam" id="PF11875">
    <property type="entry name" value="DnaJ-like_C11_C"/>
    <property type="match status" value="1"/>
</dbReference>
<dbReference type="GO" id="GO:0005739">
    <property type="term" value="C:mitochondrion"/>
    <property type="evidence" value="ECO:0007669"/>
    <property type="project" value="GOC"/>
</dbReference>
<evidence type="ECO:0000256" key="1">
    <source>
        <dbReference type="ARBA" id="ARBA00004370"/>
    </source>
</evidence>
<dbReference type="OMA" id="QLDKHTM"/>
<protein>
    <recommendedName>
        <fullName evidence="4">J domain-containing protein</fullName>
    </recommendedName>
</protein>
<dbReference type="EMBL" id="KB306425">
    <property type="protein sequence ID" value="ELT99888.1"/>
    <property type="molecule type" value="Genomic_DNA"/>
</dbReference>
<organism evidence="5">
    <name type="scientific">Capitella teleta</name>
    <name type="common">Polychaete worm</name>
    <dbReference type="NCBI Taxonomy" id="283909"/>
    <lineage>
        <taxon>Eukaryota</taxon>
        <taxon>Metazoa</taxon>
        <taxon>Spiralia</taxon>
        <taxon>Lophotrochozoa</taxon>
        <taxon>Annelida</taxon>
        <taxon>Polychaeta</taxon>
        <taxon>Sedentaria</taxon>
        <taxon>Scolecida</taxon>
        <taxon>Capitellidae</taxon>
        <taxon>Capitella</taxon>
    </lineage>
</organism>
<evidence type="ECO:0000256" key="3">
    <source>
        <dbReference type="ARBA" id="ARBA00023186"/>
    </source>
</evidence>
<dbReference type="OrthoDB" id="18010at2759"/>
<feature type="domain" description="J" evidence="4">
    <location>
        <begin position="15"/>
        <end position="84"/>
    </location>
</feature>
<dbReference type="Pfam" id="PF00226">
    <property type="entry name" value="DnaJ"/>
    <property type="match status" value="1"/>
</dbReference>
<dbReference type="Pfam" id="PF22774">
    <property type="entry name" value="DNAJC11_beta-barrel"/>
    <property type="match status" value="1"/>
</dbReference>
<dbReference type="InterPro" id="IPR024586">
    <property type="entry name" value="DnaJ-like_C11_C"/>
</dbReference>
<reference evidence="7" key="1">
    <citation type="submission" date="2012-12" db="EMBL/GenBank/DDBJ databases">
        <authorList>
            <person name="Hellsten U."/>
            <person name="Grimwood J."/>
            <person name="Chapman J.A."/>
            <person name="Shapiro H."/>
            <person name="Aerts A."/>
            <person name="Otillar R.P."/>
            <person name="Terry A.Y."/>
            <person name="Boore J.L."/>
            <person name="Simakov O."/>
            <person name="Marletaz F."/>
            <person name="Cho S.-J."/>
            <person name="Edsinger-Gonzales E."/>
            <person name="Havlak P."/>
            <person name="Kuo D.-H."/>
            <person name="Larsson T."/>
            <person name="Lv J."/>
            <person name="Arendt D."/>
            <person name="Savage R."/>
            <person name="Osoegawa K."/>
            <person name="de Jong P."/>
            <person name="Lindberg D.R."/>
            <person name="Seaver E.C."/>
            <person name="Weisblat D.A."/>
            <person name="Putnam N.H."/>
            <person name="Grigoriev I.V."/>
            <person name="Rokhsar D.S."/>
        </authorList>
    </citation>
    <scope>NUCLEOTIDE SEQUENCE</scope>
    <source>
        <strain evidence="7">I ESC-2004</strain>
    </source>
</reference>
<dbReference type="EnsemblMetazoa" id="CapteT177367">
    <property type="protein sequence ID" value="CapteP177367"/>
    <property type="gene ID" value="CapteG177367"/>
</dbReference>
<dbReference type="GO" id="GO:0042407">
    <property type="term" value="P:cristae formation"/>
    <property type="evidence" value="ECO:0007669"/>
    <property type="project" value="TreeGrafter"/>
</dbReference>
<dbReference type="InterPro" id="IPR018253">
    <property type="entry name" value="DnaJ_domain_CS"/>
</dbReference>
<keyword evidence="3" id="KW-0143">Chaperone</keyword>
<dbReference type="Gene3D" id="1.10.287.110">
    <property type="entry name" value="DnaJ domain"/>
    <property type="match status" value="1"/>
</dbReference>
<dbReference type="STRING" id="283909.R7U107"/>
<dbReference type="PANTHER" id="PTHR44157:SF1">
    <property type="entry name" value="DNAJ HOMOLOG SUBFAMILY C MEMBER 11"/>
    <property type="match status" value="1"/>
</dbReference>
<dbReference type="PANTHER" id="PTHR44157">
    <property type="entry name" value="DNAJ HOMOLOG SUBFAMILY C MEMBER 11"/>
    <property type="match status" value="1"/>
</dbReference>
<comment type="subcellular location">
    <subcellularLocation>
        <location evidence="1">Membrane</location>
    </subcellularLocation>
</comment>
<dbReference type="EMBL" id="AMQN01009865">
    <property type="status" value="NOT_ANNOTATED_CDS"/>
    <property type="molecule type" value="Genomic_DNA"/>
</dbReference>
<evidence type="ECO:0000259" key="4">
    <source>
        <dbReference type="PROSITE" id="PS50076"/>
    </source>
</evidence>
<dbReference type="SUPFAM" id="SSF46565">
    <property type="entry name" value="Chaperone J-domain"/>
    <property type="match status" value="1"/>
</dbReference>
<reference evidence="5 7" key="2">
    <citation type="journal article" date="2013" name="Nature">
        <title>Insights into bilaterian evolution from three spiralian genomes.</title>
        <authorList>
            <person name="Simakov O."/>
            <person name="Marletaz F."/>
            <person name="Cho S.J."/>
            <person name="Edsinger-Gonzales E."/>
            <person name="Havlak P."/>
            <person name="Hellsten U."/>
            <person name="Kuo D.H."/>
            <person name="Larsson T."/>
            <person name="Lv J."/>
            <person name="Arendt D."/>
            <person name="Savage R."/>
            <person name="Osoegawa K."/>
            <person name="de Jong P."/>
            <person name="Grimwood J."/>
            <person name="Chapman J.A."/>
            <person name="Shapiro H."/>
            <person name="Aerts A."/>
            <person name="Otillar R.P."/>
            <person name="Terry A.Y."/>
            <person name="Boore J.L."/>
            <person name="Grigoriev I.V."/>
            <person name="Lindberg D.R."/>
            <person name="Seaver E.C."/>
            <person name="Weisblat D.A."/>
            <person name="Putnam N.H."/>
            <person name="Rokhsar D.S."/>
        </authorList>
    </citation>
    <scope>NUCLEOTIDE SEQUENCE</scope>
    <source>
        <strain evidence="5 7">I ESC-2004</strain>
    </source>
</reference>
<evidence type="ECO:0000313" key="6">
    <source>
        <dbReference type="EnsemblMetazoa" id="CapteP177367"/>
    </source>
</evidence>
<evidence type="ECO:0000313" key="5">
    <source>
        <dbReference type="EMBL" id="ELT99888.1"/>
    </source>
</evidence>
<dbReference type="CDD" id="cd06257">
    <property type="entry name" value="DnaJ"/>
    <property type="match status" value="1"/>
</dbReference>
<dbReference type="AlphaFoldDB" id="R7U107"/>
<dbReference type="SMART" id="SM00271">
    <property type="entry name" value="DnaJ"/>
    <property type="match status" value="1"/>
</dbReference>
<dbReference type="HOGENOM" id="CLU_019611_2_0_1"/>
<evidence type="ECO:0000256" key="2">
    <source>
        <dbReference type="ARBA" id="ARBA00023136"/>
    </source>
</evidence>
<dbReference type="PROSITE" id="PS00636">
    <property type="entry name" value="DNAJ_1"/>
    <property type="match status" value="1"/>
</dbReference>
<name>R7U107_CAPTE</name>
<sequence>MATPEEDSDLVECDDYYAWLGLSKEATKDEINNAFRRMSRLYHPDKHANRPGLNEKAVNLFTKIKKAHEVLSDPQKRAIYDAVGIKGLELTGLEIVSRTKTPKEILEEYERIQKEQEEWRVRMSMNPRGSLTAGVDATDLFDRHTYSDEVLFAFPDIEMSELTISQSVECPLTQKDTVFISGNLTSHGGTGIGRFHVSMRRMLSAAGWAEVDIGAGNGISCDVRGFRNLWTHGYGTMSGSLQVTKKGRIVPGFAAMAASRFDKSLLGRITCNVAARKSALNTTVIWDPEPHRTQFSLTLGVPICEARLSYAYHFKAQEATLRAIVSVGNTGVAFEYGGNHQITKHSNLGMSVRVGFPSGVLLKIRLHRGSQTFLFPIHLSEEIVPQAVFYGTVVPVLLYFGVKVLVVRPFLKDKQEEELKKKKEANARVMDDKRRDAQAAMDLMQEVIARSYENEEEKGGLVIRKALFGKLQGDELHEHECIAVARQLQAMVKDSKIVIPAGTILSELPGFYDPCIGEEKQLFVHYDFRRQPHAAHFTDTETILIPNRNHAVNSPSEGD</sequence>
<dbReference type="Proteomes" id="UP000014760">
    <property type="component" value="Unassembled WGS sequence"/>
</dbReference>
<keyword evidence="7" id="KW-1185">Reference proteome</keyword>
<dbReference type="InterPro" id="IPR001623">
    <property type="entry name" value="DnaJ_domain"/>
</dbReference>
<dbReference type="InterPro" id="IPR036869">
    <property type="entry name" value="J_dom_sf"/>
</dbReference>
<reference evidence="6" key="3">
    <citation type="submission" date="2015-06" db="UniProtKB">
        <authorList>
            <consortium name="EnsemblMetazoa"/>
        </authorList>
    </citation>
    <scope>IDENTIFICATION</scope>
</reference>
<dbReference type="InterPro" id="IPR052243">
    <property type="entry name" value="Mito_inner_membrane_organizer"/>
</dbReference>
<dbReference type="InterPro" id="IPR055225">
    <property type="entry name" value="DNAJC11-like_beta-barrel"/>
</dbReference>
<dbReference type="PROSITE" id="PS50076">
    <property type="entry name" value="DNAJ_2"/>
    <property type="match status" value="1"/>
</dbReference>
<dbReference type="GO" id="GO:0016020">
    <property type="term" value="C:membrane"/>
    <property type="evidence" value="ECO:0007669"/>
    <property type="project" value="UniProtKB-SubCell"/>
</dbReference>
<dbReference type="PRINTS" id="PR00625">
    <property type="entry name" value="JDOMAIN"/>
</dbReference>
<accession>R7U107</accession>
<keyword evidence="2" id="KW-0472">Membrane</keyword>